<gene>
    <name evidence="6" type="ORF">BN1723_017793</name>
</gene>
<dbReference type="InterPro" id="IPR051013">
    <property type="entry name" value="MBL_superfamily_lactonases"/>
</dbReference>
<dbReference type="CDD" id="cd07730">
    <property type="entry name" value="metallo-hydrolase-like_MBL-fold"/>
    <property type="match status" value="1"/>
</dbReference>
<organism evidence="6 7">
    <name type="scientific">Verticillium longisporum</name>
    <name type="common">Verticillium dahliae var. longisporum</name>
    <dbReference type="NCBI Taxonomy" id="100787"/>
    <lineage>
        <taxon>Eukaryota</taxon>
        <taxon>Fungi</taxon>
        <taxon>Dikarya</taxon>
        <taxon>Ascomycota</taxon>
        <taxon>Pezizomycotina</taxon>
        <taxon>Sordariomycetes</taxon>
        <taxon>Hypocreomycetidae</taxon>
        <taxon>Glomerellales</taxon>
        <taxon>Plectosphaerellaceae</taxon>
        <taxon>Verticillium</taxon>
    </lineage>
</organism>
<evidence type="ECO:0000256" key="4">
    <source>
        <dbReference type="ARBA" id="ARBA00022833"/>
    </source>
</evidence>
<evidence type="ECO:0000256" key="1">
    <source>
        <dbReference type="ARBA" id="ARBA00007749"/>
    </source>
</evidence>
<dbReference type="Gene3D" id="3.60.15.10">
    <property type="entry name" value="Ribonuclease Z/Hydroxyacylglutathione hydrolase-like"/>
    <property type="match status" value="1"/>
</dbReference>
<name>A0A0G4LCI2_VERLO</name>
<evidence type="ECO:0000259" key="5">
    <source>
        <dbReference type="Pfam" id="PF00753"/>
    </source>
</evidence>
<evidence type="ECO:0000256" key="2">
    <source>
        <dbReference type="ARBA" id="ARBA00022723"/>
    </source>
</evidence>
<accession>A0A0G4LCI2</accession>
<keyword evidence="2" id="KW-0479">Metal-binding</keyword>
<dbReference type="Proteomes" id="UP000045706">
    <property type="component" value="Unassembled WGS sequence"/>
</dbReference>
<dbReference type="InterPro" id="IPR036866">
    <property type="entry name" value="RibonucZ/Hydroxyglut_hydro"/>
</dbReference>
<dbReference type="GO" id="GO:0046872">
    <property type="term" value="F:metal ion binding"/>
    <property type="evidence" value="ECO:0007669"/>
    <property type="project" value="UniProtKB-KW"/>
</dbReference>
<dbReference type="SUPFAM" id="SSF56281">
    <property type="entry name" value="Metallo-hydrolase/oxidoreductase"/>
    <property type="match status" value="1"/>
</dbReference>
<feature type="domain" description="Metallo-beta-lactamase" evidence="5">
    <location>
        <begin position="54"/>
        <end position="213"/>
    </location>
</feature>
<keyword evidence="4" id="KW-0862">Zinc</keyword>
<dbReference type="Pfam" id="PF00753">
    <property type="entry name" value="Lactamase_B"/>
    <property type="match status" value="1"/>
</dbReference>
<dbReference type="GO" id="GO:0016787">
    <property type="term" value="F:hydrolase activity"/>
    <property type="evidence" value="ECO:0007669"/>
    <property type="project" value="UniProtKB-KW"/>
</dbReference>
<proteinExistence type="inferred from homology"/>
<evidence type="ECO:0000256" key="3">
    <source>
        <dbReference type="ARBA" id="ARBA00022801"/>
    </source>
</evidence>
<dbReference type="AlphaFoldDB" id="A0A0G4LCI2"/>
<sequence>MPKAIPALAAPAHRIPKGTYTCNLSMIDTSCYLTVPADTLVQPPIKGHELLNLPTFSILIQHRSSGRQLLFDLGCRKDFWNLPAPIADVIDLKVPGIRVDSDLADILVKGGTDIKKIEAAILSHHHYDHTGNPASFPQSMALVVGPGFSDAFMPGYPTNQSSPLHEDAFEGREVREMDFSNSQNIAGYPARDFFGDGSLYILSTPGHAIGHISALVRTEENSFAFLGADICHFSGSFRPTPYLPIP</sequence>
<evidence type="ECO:0000313" key="6">
    <source>
        <dbReference type="EMBL" id="CRK19589.1"/>
    </source>
</evidence>
<dbReference type="PANTHER" id="PTHR42978:SF5">
    <property type="entry name" value="METALLO-BETA-LACTAMASE DOMAIN-CONTAINING PROTEIN"/>
    <property type="match status" value="1"/>
</dbReference>
<reference evidence="7" key="1">
    <citation type="submission" date="2015-05" db="EMBL/GenBank/DDBJ databases">
        <authorList>
            <person name="Fogelqvist Johan"/>
        </authorList>
    </citation>
    <scope>NUCLEOTIDE SEQUENCE [LARGE SCALE GENOMIC DNA]</scope>
</reference>
<protein>
    <recommendedName>
        <fullName evidence="5">Metallo-beta-lactamase domain-containing protein</fullName>
    </recommendedName>
</protein>
<evidence type="ECO:0000313" key="7">
    <source>
        <dbReference type="Proteomes" id="UP000045706"/>
    </source>
</evidence>
<comment type="similarity">
    <text evidence="1">Belongs to the metallo-beta-lactamase superfamily.</text>
</comment>
<dbReference type="PANTHER" id="PTHR42978">
    <property type="entry name" value="QUORUM-QUENCHING LACTONASE YTNP-RELATED-RELATED"/>
    <property type="match status" value="1"/>
</dbReference>
<dbReference type="InterPro" id="IPR001279">
    <property type="entry name" value="Metallo-B-lactamas"/>
</dbReference>
<dbReference type="EMBL" id="CVQI01010169">
    <property type="protein sequence ID" value="CRK19589.1"/>
    <property type="molecule type" value="Genomic_DNA"/>
</dbReference>
<keyword evidence="3" id="KW-0378">Hydrolase</keyword>